<accession>A0A1I7FQI9</accession>
<name>A0A1I7FQI9_9FLAO</name>
<dbReference type="EMBL" id="FPBK01000002">
    <property type="protein sequence ID" value="SFU38479.1"/>
    <property type="molecule type" value="Genomic_DNA"/>
</dbReference>
<protein>
    <submittedName>
        <fullName evidence="2">Outer membrane protein beta-barrel domain-containing protein</fullName>
    </submittedName>
</protein>
<proteinExistence type="predicted"/>
<dbReference type="Pfam" id="PF13568">
    <property type="entry name" value="OMP_b-brl_2"/>
    <property type="match status" value="1"/>
</dbReference>
<evidence type="ECO:0000259" key="1">
    <source>
        <dbReference type="Pfam" id="PF13568"/>
    </source>
</evidence>
<keyword evidence="3" id="KW-1185">Reference proteome</keyword>
<dbReference type="InterPro" id="IPR025665">
    <property type="entry name" value="Beta-barrel_OMP_2"/>
</dbReference>
<dbReference type="OrthoDB" id="947434at2"/>
<dbReference type="STRING" id="1224947.SAMN05216480_102128"/>
<sequence>MKKKILIVLVSFLGGMGLLRAQESSLGIKAGVNFSTLTGDGFEGLDSKTGYHFGIVGELGISEKFSIQPEVLYSTQGAESEDVDFDINYLNVPILAKIYFLRNISFQVGPQFGYVTDQSGDGFDLANVDLKDYDLSGAAGVEVKFKSIFLQGRYNFGLSDVTDSGTKNAVFQFSVGYNFL</sequence>
<dbReference type="Proteomes" id="UP000199138">
    <property type="component" value="Unassembled WGS sequence"/>
</dbReference>
<evidence type="ECO:0000313" key="2">
    <source>
        <dbReference type="EMBL" id="SFU38479.1"/>
    </source>
</evidence>
<evidence type="ECO:0000313" key="3">
    <source>
        <dbReference type="Proteomes" id="UP000199138"/>
    </source>
</evidence>
<gene>
    <name evidence="2" type="ORF">SAMN05216480_102128</name>
</gene>
<dbReference type="RefSeq" id="WP_093023717.1">
    <property type="nucleotide sequence ID" value="NZ_FPBK01000002.1"/>
</dbReference>
<reference evidence="2 3" key="1">
    <citation type="submission" date="2016-10" db="EMBL/GenBank/DDBJ databases">
        <authorList>
            <person name="de Groot N.N."/>
        </authorList>
    </citation>
    <scope>NUCLEOTIDE SEQUENCE [LARGE SCALE GENOMIC DNA]</scope>
    <source>
        <strain evidence="2 3">CGMCC 1.12333</strain>
    </source>
</reference>
<organism evidence="2 3">
    <name type="scientific">Pustulibacterium marinum</name>
    <dbReference type="NCBI Taxonomy" id="1224947"/>
    <lineage>
        <taxon>Bacteria</taxon>
        <taxon>Pseudomonadati</taxon>
        <taxon>Bacteroidota</taxon>
        <taxon>Flavobacteriia</taxon>
        <taxon>Flavobacteriales</taxon>
        <taxon>Flavobacteriaceae</taxon>
        <taxon>Pustulibacterium</taxon>
    </lineage>
</organism>
<feature type="domain" description="Outer membrane protein beta-barrel" evidence="1">
    <location>
        <begin position="21"/>
        <end position="162"/>
    </location>
</feature>
<dbReference type="AlphaFoldDB" id="A0A1I7FQI9"/>